<dbReference type="SUPFAM" id="SSF46785">
    <property type="entry name" value="Winged helix' DNA-binding domain"/>
    <property type="match status" value="1"/>
</dbReference>
<dbReference type="AlphaFoldDB" id="A0A838L9C2"/>
<evidence type="ECO:0000313" key="3">
    <source>
        <dbReference type="Proteomes" id="UP000570166"/>
    </source>
</evidence>
<accession>A0A838L9C2</accession>
<name>A0A838L9C2_9SPHN</name>
<comment type="caution">
    <text evidence="2">The sequence shown here is derived from an EMBL/GenBank/DDBJ whole genome shotgun (WGS) entry which is preliminary data.</text>
</comment>
<dbReference type="InterPro" id="IPR036388">
    <property type="entry name" value="WH-like_DNA-bd_sf"/>
</dbReference>
<dbReference type="EMBL" id="JACEIB010000025">
    <property type="protein sequence ID" value="MBA2935315.1"/>
    <property type="molecule type" value="Genomic_DNA"/>
</dbReference>
<dbReference type="Gene3D" id="1.10.10.10">
    <property type="entry name" value="Winged helix-like DNA-binding domain superfamily/Winged helix DNA-binding domain"/>
    <property type="match status" value="1"/>
</dbReference>
<gene>
    <name evidence="2" type="ORF">HZF05_14600</name>
</gene>
<feature type="domain" description="Transcription regulator PadR N-terminal" evidence="1">
    <location>
        <begin position="23"/>
        <end position="72"/>
    </location>
</feature>
<evidence type="ECO:0000313" key="2">
    <source>
        <dbReference type="EMBL" id="MBA2935315.1"/>
    </source>
</evidence>
<keyword evidence="3" id="KW-1185">Reference proteome</keyword>
<proteinExistence type="predicted"/>
<dbReference type="Pfam" id="PF03551">
    <property type="entry name" value="PadR"/>
    <property type="match status" value="1"/>
</dbReference>
<protein>
    <submittedName>
        <fullName evidence="2">PadR family transcriptional regulator</fullName>
    </submittedName>
</protein>
<reference evidence="2 3" key="1">
    <citation type="submission" date="2020-07" db="EMBL/GenBank/DDBJ databases">
        <authorList>
            <person name="Sun Q."/>
        </authorList>
    </citation>
    <scope>NUCLEOTIDE SEQUENCE [LARGE SCALE GENOMIC DNA]</scope>
    <source>
        <strain evidence="2 3">CGMCC 1.13654</strain>
    </source>
</reference>
<dbReference type="RefSeq" id="WP_160365313.1">
    <property type="nucleotide sequence ID" value="NZ_JACEIB010000025.1"/>
</dbReference>
<organism evidence="2 3">
    <name type="scientific">Sphingomonas chungangi</name>
    <dbReference type="NCBI Taxonomy" id="2683589"/>
    <lineage>
        <taxon>Bacteria</taxon>
        <taxon>Pseudomonadati</taxon>
        <taxon>Pseudomonadota</taxon>
        <taxon>Alphaproteobacteria</taxon>
        <taxon>Sphingomonadales</taxon>
        <taxon>Sphingomonadaceae</taxon>
        <taxon>Sphingomonas</taxon>
    </lineage>
</organism>
<evidence type="ECO:0000259" key="1">
    <source>
        <dbReference type="Pfam" id="PF03551"/>
    </source>
</evidence>
<dbReference type="InterPro" id="IPR005149">
    <property type="entry name" value="Tscrpt_reg_PadR_N"/>
</dbReference>
<dbReference type="InterPro" id="IPR036390">
    <property type="entry name" value="WH_DNA-bd_sf"/>
</dbReference>
<sequence length="93" mass="9553">MALLRAGSKSAPSAVFERMLLGQPKASFGAVYTTLTRLAAKGLADETSSKDESGRARRVFTISGSGRRALQQSLDATATIGGFSVEGGFGALA</sequence>
<dbReference type="Proteomes" id="UP000570166">
    <property type="component" value="Unassembled WGS sequence"/>
</dbReference>